<feature type="transmembrane region" description="Helical" evidence="1">
    <location>
        <begin position="6"/>
        <end position="31"/>
    </location>
</feature>
<sequence length="132" mass="15571">MADLNVYLSLCLILLLTLIATILLTFTIFFLKYYYDNVHLQQCAIYMRPDMVDLQSIKRRSLQWEKKQRKLRKIAHNFNIPQIVISPVENIPDYNFFDLTPNSPPPTFGQFMCQSQKFVSFQNSFLTVPPFL</sequence>
<gene>
    <name evidence="2" type="ORF">L5515_009225</name>
</gene>
<reference evidence="2 3" key="1">
    <citation type="submission" date="2022-04" db="EMBL/GenBank/DDBJ databases">
        <title>Chromosome-level reference genomes for two strains of Caenorhabditis briggsae: an improved platform for comparative genomics.</title>
        <authorList>
            <person name="Stevens L."/>
            <person name="Andersen E."/>
        </authorList>
    </citation>
    <scope>NUCLEOTIDE SEQUENCE [LARGE SCALE GENOMIC DNA]</scope>
    <source>
        <strain evidence="2">VX34</strain>
        <tissue evidence="2">Whole-organism</tissue>
    </source>
</reference>
<evidence type="ECO:0000313" key="3">
    <source>
        <dbReference type="Proteomes" id="UP000829354"/>
    </source>
</evidence>
<accession>A0AAE9F986</accession>
<evidence type="ECO:0000256" key="1">
    <source>
        <dbReference type="SAM" id="Phobius"/>
    </source>
</evidence>
<protein>
    <submittedName>
        <fullName evidence="2">Uncharacterized protein</fullName>
    </submittedName>
</protein>
<name>A0AAE9F986_CAEBR</name>
<dbReference type="EMBL" id="CP092624">
    <property type="protein sequence ID" value="UMM37476.1"/>
    <property type="molecule type" value="Genomic_DNA"/>
</dbReference>
<dbReference type="Proteomes" id="UP000829354">
    <property type="component" value="Chromosome V"/>
</dbReference>
<dbReference type="AlphaFoldDB" id="A0AAE9F986"/>
<keyword evidence="1" id="KW-1133">Transmembrane helix</keyword>
<keyword evidence="1" id="KW-0472">Membrane</keyword>
<keyword evidence="1" id="KW-0812">Transmembrane</keyword>
<evidence type="ECO:0000313" key="2">
    <source>
        <dbReference type="EMBL" id="UMM37476.1"/>
    </source>
</evidence>
<organism evidence="2 3">
    <name type="scientific">Caenorhabditis briggsae</name>
    <dbReference type="NCBI Taxonomy" id="6238"/>
    <lineage>
        <taxon>Eukaryota</taxon>
        <taxon>Metazoa</taxon>
        <taxon>Ecdysozoa</taxon>
        <taxon>Nematoda</taxon>
        <taxon>Chromadorea</taxon>
        <taxon>Rhabditida</taxon>
        <taxon>Rhabditina</taxon>
        <taxon>Rhabditomorpha</taxon>
        <taxon>Rhabditoidea</taxon>
        <taxon>Rhabditidae</taxon>
        <taxon>Peloderinae</taxon>
        <taxon>Caenorhabditis</taxon>
    </lineage>
</organism>
<keyword evidence="3" id="KW-1185">Reference proteome</keyword>
<proteinExistence type="predicted"/>